<keyword evidence="3" id="KW-1185">Reference proteome</keyword>
<dbReference type="RefSeq" id="WP_132707856.1">
    <property type="nucleotide sequence ID" value="NZ_JACIGF010000003.1"/>
</dbReference>
<organism evidence="2 3">
    <name type="scientific">Rhodothalassium salexigens DSM 2132</name>
    <dbReference type="NCBI Taxonomy" id="1188247"/>
    <lineage>
        <taxon>Bacteria</taxon>
        <taxon>Pseudomonadati</taxon>
        <taxon>Pseudomonadota</taxon>
        <taxon>Alphaproteobacteria</taxon>
        <taxon>Rhodothalassiales</taxon>
        <taxon>Rhodothalassiaceae</taxon>
        <taxon>Rhodothalassium</taxon>
    </lineage>
</organism>
<dbReference type="InParanoid" id="A0A4R2PL26"/>
<dbReference type="PROSITE" id="PS51257">
    <property type="entry name" value="PROKAR_LIPOPROTEIN"/>
    <property type="match status" value="1"/>
</dbReference>
<feature type="region of interest" description="Disordered" evidence="1">
    <location>
        <begin position="31"/>
        <end position="66"/>
    </location>
</feature>
<proteinExistence type="predicted"/>
<protein>
    <submittedName>
        <fullName evidence="2">Uncharacterized protein</fullName>
    </submittedName>
</protein>
<evidence type="ECO:0000256" key="1">
    <source>
        <dbReference type="SAM" id="MobiDB-lite"/>
    </source>
</evidence>
<sequence length="141" mass="14507">MAPQRGQGSTARRLGAVLAMALLSGCAVGGGWPKLNDPLPQPADAAVSARFPTPPAPEHPPRPDDPAALWDRVAVERRAFAAARADGLDDPANRLAAQMHLTRLGRLARALAGAPDSGDVAGLDTFVAEARRALAGPQPIG</sequence>
<comment type="caution">
    <text evidence="2">The sequence shown here is derived from an EMBL/GenBank/DDBJ whole genome shotgun (WGS) entry which is preliminary data.</text>
</comment>
<reference evidence="2 3" key="1">
    <citation type="submission" date="2019-03" db="EMBL/GenBank/DDBJ databases">
        <title>Genomic Encyclopedia of Type Strains, Phase IV (KMG-IV): sequencing the most valuable type-strain genomes for metagenomic binning, comparative biology and taxonomic classification.</title>
        <authorList>
            <person name="Goeker M."/>
        </authorList>
    </citation>
    <scope>NUCLEOTIDE SEQUENCE [LARGE SCALE GENOMIC DNA]</scope>
    <source>
        <strain evidence="2 3">DSM 2132</strain>
    </source>
</reference>
<gene>
    <name evidence="2" type="ORF">EV659_103191</name>
</gene>
<dbReference type="Proteomes" id="UP000295399">
    <property type="component" value="Unassembled WGS sequence"/>
</dbReference>
<evidence type="ECO:0000313" key="3">
    <source>
        <dbReference type="Proteomes" id="UP000295399"/>
    </source>
</evidence>
<dbReference type="EMBL" id="SLXO01000003">
    <property type="protein sequence ID" value="TCP36302.1"/>
    <property type="molecule type" value="Genomic_DNA"/>
</dbReference>
<name>A0A4R2PL26_RHOSA</name>
<dbReference type="AlphaFoldDB" id="A0A4R2PL26"/>
<evidence type="ECO:0000313" key="2">
    <source>
        <dbReference type="EMBL" id="TCP36302.1"/>
    </source>
</evidence>
<accession>A0A4R2PL26</accession>